<feature type="region of interest" description="Disordered" evidence="1">
    <location>
        <begin position="1"/>
        <end position="194"/>
    </location>
</feature>
<gene>
    <name evidence="2" type="ORF">INT45_003277</name>
</gene>
<evidence type="ECO:0000313" key="2">
    <source>
        <dbReference type="EMBL" id="KAG2225077.1"/>
    </source>
</evidence>
<comment type="caution">
    <text evidence="2">The sequence shown here is derived from an EMBL/GenBank/DDBJ whole genome shotgun (WGS) entry which is preliminary data.</text>
</comment>
<dbReference type="OrthoDB" id="3170343at2759"/>
<feature type="compositionally biased region" description="Low complexity" evidence="1">
    <location>
        <begin position="70"/>
        <end position="109"/>
    </location>
</feature>
<dbReference type="Proteomes" id="UP000646827">
    <property type="component" value="Unassembled WGS sequence"/>
</dbReference>
<reference evidence="2 3" key="1">
    <citation type="submission" date="2020-12" db="EMBL/GenBank/DDBJ databases">
        <title>Metabolic potential, ecology and presence of endohyphal bacteria is reflected in genomic diversity of Mucoromycotina.</title>
        <authorList>
            <person name="Muszewska A."/>
            <person name="Okrasinska A."/>
            <person name="Steczkiewicz K."/>
            <person name="Drgas O."/>
            <person name="Orlowska M."/>
            <person name="Perlinska-Lenart U."/>
            <person name="Aleksandrzak-Piekarczyk T."/>
            <person name="Szatraj K."/>
            <person name="Zielenkiewicz U."/>
            <person name="Pilsyk S."/>
            <person name="Malc E."/>
            <person name="Mieczkowski P."/>
            <person name="Kruszewska J.S."/>
            <person name="Biernat P."/>
            <person name="Pawlowska J."/>
        </authorList>
    </citation>
    <scope>NUCLEOTIDE SEQUENCE [LARGE SCALE GENOMIC DNA]</scope>
    <source>
        <strain evidence="2 3">CBS 142.35</strain>
    </source>
</reference>
<organism evidence="2 3">
    <name type="scientific">Circinella minor</name>
    <dbReference type="NCBI Taxonomy" id="1195481"/>
    <lineage>
        <taxon>Eukaryota</taxon>
        <taxon>Fungi</taxon>
        <taxon>Fungi incertae sedis</taxon>
        <taxon>Mucoromycota</taxon>
        <taxon>Mucoromycotina</taxon>
        <taxon>Mucoromycetes</taxon>
        <taxon>Mucorales</taxon>
        <taxon>Lichtheimiaceae</taxon>
        <taxon>Circinella</taxon>
    </lineage>
</organism>
<evidence type="ECO:0000313" key="3">
    <source>
        <dbReference type="Proteomes" id="UP000646827"/>
    </source>
</evidence>
<dbReference type="EMBL" id="JAEPRB010000033">
    <property type="protein sequence ID" value="KAG2225077.1"/>
    <property type="molecule type" value="Genomic_DNA"/>
</dbReference>
<accession>A0A8H7S959</accession>
<feature type="compositionally biased region" description="Low complexity" evidence="1">
    <location>
        <begin position="123"/>
        <end position="152"/>
    </location>
</feature>
<sequence length="194" mass="20487">MSYRQGNNPNATSGADWQYSGAQVDPTANDQTSSGQQYGTNRTQGLGQTTPSSQQPQGGYSTHSNVTGNTTGQQYGTSQQYGDSQQTSDFGSTGQTQSSGLGQPQQTSGYNSQQGLSSQDPTSQQYSKSSGQQYGKSSNQQYGQPQSQSYGQHNPSLGEKVKGNFEKMAGQLQGDSQKAAQGEARAKGLDPTLQ</sequence>
<feature type="compositionally biased region" description="Polar residues" evidence="1">
    <location>
        <begin position="110"/>
        <end position="122"/>
    </location>
</feature>
<keyword evidence="3" id="KW-1185">Reference proteome</keyword>
<proteinExistence type="predicted"/>
<feature type="compositionally biased region" description="Polar residues" evidence="1">
    <location>
        <begin position="1"/>
        <end position="15"/>
    </location>
</feature>
<dbReference type="AlphaFoldDB" id="A0A8H7S959"/>
<feature type="compositionally biased region" description="Polar residues" evidence="1">
    <location>
        <begin position="26"/>
        <end position="69"/>
    </location>
</feature>
<evidence type="ECO:0000256" key="1">
    <source>
        <dbReference type="SAM" id="MobiDB-lite"/>
    </source>
</evidence>
<protein>
    <submittedName>
        <fullName evidence="2">Uncharacterized protein</fullName>
    </submittedName>
</protein>
<name>A0A8H7S959_9FUNG</name>